<feature type="compositionally biased region" description="Basic and acidic residues" evidence="1">
    <location>
        <begin position="34"/>
        <end position="48"/>
    </location>
</feature>
<dbReference type="InParanoid" id="T1HFW1"/>
<evidence type="ECO:0000256" key="1">
    <source>
        <dbReference type="SAM" id="MobiDB-lite"/>
    </source>
</evidence>
<dbReference type="EMBL" id="ACPB03001069">
    <property type="status" value="NOT_ANNOTATED_CDS"/>
    <property type="molecule type" value="Genomic_DNA"/>
</dbReference>
<feature type="compositionally biased region" description="Polar residues" evidence="1">
    <location>
        <begin position="67"/>
        <end position="81"/>
    </location>
</feature>
<proteinExistence type="predicted"/>
<dbReference type="Proteomes" id="UP000015103">
    <property type="component" value="Unassembled WGS sequence"/>
</dbReference>
<feature type="compositionally biased region" description="Basic and acidic residues" evidence="1">
    <location>
        <begin position="82"/>
        <end position="99"/>
    </location>
</feature>
<keyword evidence="2" id="KW-0812">Transmembrane</keyword>
<accession>T1HFW1</accession>
<reference evidence="3" key="1">
    <citation type="submission" date="2015-05" db="UniProtKB">
        <authorList>
            <consortium name="EnsemblMetazoa"/>
        </authorList>
    </citation>
    <scope>IDENTIFICATION</scope>
</reference>
<feature type="transmembrane region" description="Helical" evidence="2">
    <location>
        <begin position="6"/>
        <end position="28"/>
    </location>
</feature>
<dbReference type="EnsemblMetazoa" id="RPRC002933-RA">
    <property type="protein sequence ID" value="RPRC002933-PA"/>
    <property type="gene ID" value="RPRC002933"/>
</dbReference>
<dbReference type="VEuPathDB" id="VectorBase:RPRC002933"/>
<keyword evidence="4" id="KW-1185">Reference proteome</keyword>
<keyword evidence="2" id="KW-1133">Transmembrane helix</keyword>
<dbReference type="HOGENOM" id="CLU_168509_0_0_1"/>
<evidence type="ECO:0000313" key="3">
    <source>
        <dbReference type="EnsemblMetazoa" id="RPRC002933-PA"/>
    </source>
</evidence>
<name>T1HFW1_RHOPR</name>
<organism evidence="3 4">
    <name type="scientific">Rhodnius prolixus</name>
    <name type="common">Triatomid bug</name>
    <dbReference type="NCBI Taxonomy" id="13249"/>
    <lineage>
        <taxon>Eukaryota</taxon>
        <taxon>Metazoa</taxon>
        <taxon>Ecdysozoa</taxon>
        <taxon>Arthropoda</taxon>
        <taxon>Hexapoda</taxon>
        <taxon>Insecta</taxon>
        <taxon>Pterygota</taxon>
        <taxon>Neoptera</taxon>
        <taxon>Paraneoptera</taxon>
        <taxon>Hemiptera</taxon>
        <taxon>Heteroptera</taxon>
        <taxon>Panheteroptera</taxon>
        <taxon>Cimicomorpha</taxon>
        <taxon>Reduviidae</taxon>
        <taxon>Triatominae</taxon>
        <taxon>Rhodnius</taxon>
    </lineage>
</organism>
<keyword evidence="2" id="KW-0472">Membrane</keyword>
<feature type="region of interest" description="Disordered" evidence="1">
    <location>
        <begin position="29"/>
        <end position="99"/>
    </location>
</feature>
<protein>
    <submittedName>
        <fullName evidence="3">Uncharacterized protein</fullName>
    </submittedName>
</protein>
<sequence>MAFTGIIGFILGLFIFVLAVSSLLVGAFPDDAPETPKADSKGTGKVETGDTNLADIKMSTEAEGKNVKSSTSMEATSSQEKGSTKGEAKTEVKGSRKKR</sequence>
<dbReference type="AlphaFoldDB" id="T1HFW1"/>
<evidence type="ECO:0000256" key="2">
    <source>
        <dbReference type="SAM" id="Phobius"/>
    </source>
</evidence>
<evidence type="ECO:0000313" key="4">
    <source>
        <dbReference type="Proteomes" id="UP000015103"/>
    </source>
</evidence>